<evidence type="ECO:0000256" key="1">
    <source>
        <dbReference type="ARBA" id="ARBA00022801"/>
    </source>
</evidence>
<dbReference type="InterPro" id="IPR002641">
    <property type="entry name" value="PNPLA_dom"/>
</dbReference>
<keyword evidence="8" id="KW-1185">Reference proteome</keyword>
<evidence type="ECO:0000256" key="3">
    <source>
        <dbReference type="ARBA" id="ARBA00023098"/>
    </source>
</evidence>
<dbReference type="GO" id="GO:0047499">
    <property type="term" value="F:calcium-independent phospholipase A2 activity"/>
    <property type="evidence" value="ECO:0007669"/>
    <property type="project" value="TreeGrafter"/>
</dbReference>
<sequence length="341" mass="37723">MNLLSLGEHTVIHIISASQSASVVDGGGIRDVSELFILEEIMKRIQLRKTLPNTPGPCGYFDLIGGTSTGGLIAIMLGRLKMSTEEAPRSYNKISSTVFWAENTKPFYRDGKFKASTLVKEIENVVRQAGHSSDQNLLDAGARRDSKGNAYVPSPLPKHRPHSLRQFRPDCKIWEAARATTTVPIFFKAIKITSGFGPDYVDAGLGINNTTKEVRDDAKDLFGPNRRVGVLVSIGTGHPGPSGFQQSKGIERVLPLEFIRVLQRITTDCENVADELAKEYRSGDTYLRFNILHRAEGVSLDEWKKMSEIMAHTSSYLRGPDVSREIDRVVACLCSSLSRTR</sequence>
<organism evidence="7 8">
    <name type="scientific">Armillaria luteobubalina</name>
    <dbReference type="NCBI Taxonomy" id="153913"/>
    <lineage>
        <taxon>Eukaryota</taxon>
        <taxon>Fungi</taxon>
        <taxon>Dikarya</taxon>
        <taxon>Basidiomycota</taxon>
        <taxon>Agaricomycotina</taxon>
        <taxon>Agaricomycetes</taxon>
        <taxon>Agaricomycetidae</taxon>
        <taxon>Agaricales</taxon>
        <taxon>Marasmiineae</taxon>
        <taxon>Physalacriaceae</taxon>
        <taxon>Armillaria</taxon>
    </lineage>
</organism>
<evidence type="ECO:0000256" key="2">
    <source>
        <dbReference type="ARBA" id="ARBA00022963"/>
    </source>
</evidence>
<evidence type="ECO:0000313" key="7">
    <source>
        <dbReference type="EMBL" id="KAK0489818.1"/>
    </source>
</evidence>
<proteinExistence type="predicted"/>
<feature type="active site" description="Proton acceptor" evidence="4">
    <location>
        <position position="202"/>
    </location>
</feature>
<feature type="domain" description="PNPLA" evidence="5">
    <location>
        <begin position="22"/>
        <end position="215"/>
    </location>
</feature>
<keyword evidence="1 4" id="KW-0378">Hydrolase</keyword>
<feature type="short sequence motif" description="GXSXG" evidence="4">
    <location>
        <begin position="66"/>
        <end position="70"/>
    </location>
</feature>
<gene>
    <name evidence="6" type="ORF">EDD18DRAFT_1080888</name>
    <name evidence="7" type="ORF">EDD18DRAFT_1081003</name>
</gene>
<dbReference type="InterPro" id="IPR016035">
    <property type="entry name" value="Acyl_Trfase/lysoPLipase"/>
</dbReference>
<dbReference type="EMBL" id="JAUEPU010000036">
    <property type="protein sequence ID" value="KAK0489807.1"/>
    <property type="molecule type" value="Genomic_DNA"/>
</dbReference>
<name>A0AA39PVA6_9AGAR</name>
<dbReference type="PANTHER" id="PTHR24185:SF1">
    <property type="entry name" value="CALCIUM-INDEPENDENT PHOSPHOLIPASE A2-GAMMA"/>
    <property type="match status" value="1"/>
</dbReference>
<dbReference type="EMBL" id="JAUEPU010000036">
    <property type="protein sequence ID" value="KAK0489818.1"/>
    <property type="molecule type" value="Genomic_DNA"/>
</dbReference>
<dbReference type="Gene3D" id="3.40.1090.10">
    <property type="entry name" value="Cytosolic phospholipase A2 catalytic domain"/>
    <property type="match status" value="1"/>
</dbReference>
<evidence type="ECO:0000256" key="4">
    <source>
        <dbReference type="PROSITE-ProRule" id="PRU01161"/>
    </source>
</evidence>
<dbReference type="GO" id="GO:0019369">
    <property type="term" value="P:arachidonate metabolic process"/>
    <property type="evidence" value="ECO:0007669"/>
    <property type="project" value="TreeGrafter"/>
</dbReference>
<dbReference type="Pfam" id="PF01734">
    <property type="entry name" value="Patatin"/>
    <property type="match status" value="1"/>
</dbReference>
<dbReference type="AlphaFoldDB" id="A0AA39PVA6"/>
<dbReference type="GO" id="GO:0016020">
    <property type="term" value="C:membrane"/>
    <property type="evidence" value="ECO:0007669"/>
    <property type="project" value="TreeGrafter"/>
</dbReference>
<reference evidence="7" key="1">
    <citation type="submission" date="2023-06" db="EMBL/GenBank/DDBJ databases">
        <authorList>
            <consortium name="Lawrence Berkeley National Laboratory"/>
            <person name="Ahrendt S."/>
            <person name="Sahu N."/>
            <person name="Indic B."/>
            <person name="Wong-Bajracharya J."/>
            <person name="Merenyi Z."/>
            <person name="Ke H.-M."/>
            <person name="Monk M."/>
            <person name="Kocsube S."/>
            <person name="Drula E."/>
            <person name="Lipzen A."/>
            <person name="Balint B."/>
            <person name="Henrissat B."/>
            <person name="Andreopoulos B."/>
            <person name="Martin F.M."/>
            <person name="Harder C.B."/>
            <person name="Rigling D."/>
            <person name="Ford K.L."/>
            <person name="Foster G.D."/>
            <person name="Pangilinan J."/>
            <person name="Papanicolaou A."/>
            <person name="Barry K."/>
            <person name="LaButti K."/>
            <person name="Viragh M."/>
            <person name="Koriabine M."/>
            <person name="Yan M."/>
            <person name="Riley R."/>
            <person name="Champramary S."/>
            <person name="Plett K.L."/>
            <person name="Tsai I.J."/>
            <person name="Slot J."/>
            <person name="Sipos G."/>
            <person name="Plett J."/>
            <person name="Nagy L.G."/>
            <person name="Grigoriev I.V."/>
        </authorList>
    </citation>
    <scope>NUCLEOTIDE SEQUENCE</scope>
    <source>
        <strain evidence="7">HWK02</strain>
    </source>
</reference>
<dbReference type="PROSITE" id="PS51635">
    <property type="entry name" value="PNPLA"/>
    <property type="match status" value="1"/>
</dbReference>
<comment type="caution">
    <text evidence="4">Lacks conserved residue(s) required for the propagation of feature annotation.</text>
</comment>
<accession>A0AA39PVA6</accession>
<feature type="active site" description="Nucleophile" evidence="4">
    <location>
        <position position="68"/>
    </location>
</feature>
<evidence type="ECO:0000259" key="5">
    <source>
        <dbReference type="PROSITE" id="PS51635"/>
    </source>
</evidence>
<dbReference type="SUPFAM" id="SSF52151">
    <property type="entry name" value="FabD/lysophospholipase-like"/>
    <property type="match status" value="1"/>
</dbReference>
<dbReference type="GO" id="GO:0046486">
    <property type="term" value="P:glycerolipid metabolic process"/>
    <property type="evidence" value="ECO:0007669"/>
    <property type="project" value="UniProtKB-ARBA"/>
</dbReference>
<evidence type="ECO:0000313" key="6">
    <source>
        <dbReference type="EMBL" id="KAK0489807.1"/>
    </source>
</evidence>
<evidence type="ECO:0000313" key="8">
    <source>
        <dbReference type="Proteomes" id="UP001175228"/>
    </source>
</evidence>
<dbReference type="PANTHER" id="PTHR24185">
    <property type="entry name" value="CALCIUM-INDEPENDENT PHOSPHOLIPASE A2-GAMMA"/>
    <property type="match status" value="1"/>
</dbReference>
<keyword evidence="3 4" id="KW-0443">Lipid metabolism</keyword>
<protein>
    <submittedName>
        <fullName evidence="7">FabD/lysophospholipase-like protein</fullName>
    </submittedName>
</protein>
<comment type="caution">
    <text evidence="7">The sequence shown here is derived from an EMBL/GenBank/DDBJ whole genome shotgun (WGS) entry which is preliminary data.</text>
</comment>
<keyword evidence="2 4" id="KW-0442">Lipid degradation</keyword>
<dbReference type="Proteomes" id="UP001175228">
    <property type="component" value="Unassembled WGS sequence"/>
</dbReference>
<dbReference type="GO" id="GO:0016042">
    <property type="term" value="P:lipid catabolic process"/>
    <property type="evidence" value="ECO:0007669"/>
    <property type="project" value="UniProtKB-UniRule"/>
</dbReference>